<accession>A0A0E9RC58</accession>
<sequence>MLIIFSLLFYVDITYYIYDKKRNCCQILH</sequence>
<dbReference type="EMBL" id="GBXM01081888">
    <property type="protein sequence ID" value="JAH26689.1"/>
    <property type="molecule type" value="Transcribed_RNA"/>
</dbReference>
<reference evidence="1" key="2">
    <citation type="journal article" date="2015" name="Fish Shellfish Immunol.">
        <title>Early steps in the European eel (Anguilla anguilla)-Vibrio vulnificus interaction in the gills: Role of the RtxA13 toxin.</title>
        <authorList>
            <person name="Callol A."/>
            <person name="Pajuelo D."/>
            <person name="Ebbesson L."/>
            <person name="Teles M."/>
            <person name="MacKenzie S."/>
            <person name="Amaro C."/>
        </authorList>
    </citation>
    <scope>NUCLEOTIDE SEQUENCE</scope>
</reference>
<dbReference type="AlphaFoldDB" id="A0A0E9RC58"/>
<organism evidence="1">
    <name type="scientific">Anguilla anguilla</name>
    <name type="common">European freshwater eel</name>
    <name type="synonym">Muraena anguilla</name>
    <dbReference type="NCBI Taxonomy" id="7936"/>
    <lineage>
        <taxon>Eukaryota</taxon>
        <taxon>Metazoa</taxon>
        <taxon>Chordata</taxon>
        <taxon>Craniata</taxon>
        <taxon>Vertebrata</taxon>
        <taxon>Euteleostomi</taxon>
        <taxon>Actinopterygii</taxon>
        <taxon>Neopterygii</taxon>
        <taxon>Teleostei</taxon>
        <taxon>Anguilliformes</taxon>
        <taxon>Anguillidae</taxon>
        <taxon>Anguilla</taxon>
    </lineage>
</organism>
<evidence type="ECO:0000313" key="1">
    <source>
        <dbReference type="EMBL" id="JAH26689.1"/>
    </source>
</evidence>
<proteinExistence type="predicted"/>
<name>A0A0E9RC58_ANGAN</name>
<protein>
    <submittedName>
        <fullName evidence="1">Uncharacterized protein</fullName>
    </submittedName>
</protein>
<reference evidence="1" key="1">
    <citation type="submission" date="2014-11" db="EMBL/GenBank/DDBJ databases">
        <authorList>
            <person name="Amaro Gonzalez C."/>
        </authorList>
    </citation>
    <scope>NUCLEOTIDE SEQUENCE</scope>
</reference>